<keyword evidence="2 3" id="KW-0808">Transferase</keyword>
<dbReference type="SMART" id="SM00450">
    <property type="entry name" value="RHOD"/>
    <property type="match status" value="1"/>
</dbReference>
<dbReference type="Gene3D" id="3.40.250.10">
    <property type="entry name" value="Rhodanese-like domain"/>
    <property type="match status" value="1"/>
</dbReference>
<comment type="subcellular location">
    <subcellularLocation>
        <location evidence="3">Cytoplasm</location>
    </subcellularLocation>
</comment>
<keyword evidence="1 3" id="KW-0963">Cytoplasm</keyword>
<accession>A0A8D4IUZ3</accession>
<protein>
    <recommendedName>
        <fullName evidence="3">Thiosulfate sulfurtransferase GlpE</fullName>
        <ecNumber evidence="3">2.8.1.1</ecNumber>
    </recommendedName>
</protein>
<dbReference type="Pfam" id="PF00581">
    <property type="entry name" value="Rhodanese"/>
    <property type="match status" value="1"/>
</dbReference>
<comment type="function">
    <text evidence="3">Transferase that catalyzes the transfer of sulfur from thiosulfate to thiophilic acceptors such as cyanide or dithiols. May function in a CysM-independent thiosulfate assimilation pathway by catalyzing the conversion of thiosulfate to sulfite, which can then be used for L-cysteine biosynthesis.</text>
</comment>
<evidence type="ECO:0000256" key="2">
    <source>
        <dbReference type="ARBA" id="ARBA00022679"/>
    </source>
</evidence>
<proteinExistence type="inferred from homology"/>
<feature type="active site" description="Cysteine persulfide intermediate" evidence="3">
    <location>
        <position position="66"/>
    </location>
</feature>
<dbReference type="InterPro" id="IPR050229">
    <property type="entry name" value="GlpE_sulfurtransferase"/>
</dbReference>
<dbReference type="PANTHER" id="PTHR43031:SF6">
    <property type="entry name" value="THIOSULFATE SULFURTRANSFERASE GLPE"/>
    <property type="match status" value="1"/>
</dbReference>
<dbReference type="InterPro" id="IPR036873">
    <property type="entry name" value="Rhodanese-like_dom_sf"/>
</dbReference>
<name>A0A8D4IUZ3_9PAST</name>
<dbReference type="GO" id="GO:0004792">
    <property type="term" value="F:thiosulfate-cyanide sulfurtransferase activity"/>
    <property type="evidence" value="ECO:0007669"/>
    <property type="project" value="UniProtKB-UniRule"/>
</dbReference>
<dbReference type="GO" id="GO:0005737">
    <property type="term" value="C:cytoplasm"/>
    <property type="evidence" value="ECO:0007669"/>
    <property type="project" value="UniProtKB-SubCell"/>
</dbReference>
<dbReference type="RefSeq" id="WP_261920002.1">
    <property type="nucleotide sequence ID" value="NZ_CP022010.1"/>
</dbReference>
<sequence length="112" mass="12894">MQETFTEISPEQAWQMLQDQQAVLLDIRDLPSFNLKHPVGAFHLTNETFNTFSQQYDFEFPLIVSCYHGKSSRNVAQYLVEQGYDQVYSLTGGFEAWLKAQLPIESHSSESN</sequence>
<reference evidence="4" key="1">
    <citation type="submission" date="2017-06" db="EMBL/GenBank/DDBJ databases">
        <title>Genome sequencing of pathogenic and non-pathogenic strains within Bisgaard taxon 40.</title>
        <authorList>
            <person name="Ladner J.T."/>
            <person name="Lovett S.P."/>
            <person name="Koroleva G."/>
            <person name="Lorch J.M."/>
        </authorList>
    </citation>
    <scope>NUCLEOTIDE SEQUENCE</scope>
    <source>
        <strain evidence="4">27576-1-I1</strain>
    </source>
</reference>
<dbReference type="PANTHER" id="PTHR43031">
    <property type="entry name" value="FAD-DEPENDENT OXIDOREDUCTASE"/>
    <property type="match status" value="1"/>
</dbReference>
<evidence type="ECO:0000313" key="4">
    <source>
        <dbReference type="EMBL" id="QDJ15495.1"/>
    </source>
</evidence>
<evidence type="ECO:0000313" key="5">
    <source>
        <dbReference type="Proteomes" id="UP000955338"/>
    </source>
</evidence>
<dbReference type="CDD" id="cd01444">
    <property type="entry name" value="GlpE_ST"/>
    <property type="match status" value="1"/>
</dbReference>
<comment type="similarity">
    <text evidence="3">Belongs to the GlpE family.</text>
</comment>
<dbReference type="InterPro" id="IPR023695">
    <property type="entry name" value="Thiosulf_sulfurTrfase"/>
</dbReference>
<dbReference type="Proteomes" id="UP000955338">
    <property type="component" value="Chromosome"/>
</dbReference>
<dbReference type="SUPFAM" id="SSF52821">
    <property type="entry name" value="Rhodanese/Cell cycle control phosphatase"/>
    <property type="match status" value="1"/>
</dbReference>
<dbReference type="EC" id="2.8.1.1" evidence="3"/>
<keyword evidence="5" id="KW-1185">Reference proteome</keyword>
<dbReference type="NCBIfam" id="NF001195">
    <property type="entry name" value="PRK00162.1"/>
    <property type="match status" value="1"/>
</dbReference>
<dbReference type="HAMAP" id="MF_01009">
    <property type="entry name" value="Thiosulf_sulfurtr"/>
    <property type="match status" value="1"/>
</dbReference>
<dbReference type="InterPro" id="IPR001763">
    <property type="entry name" value="Rhodanese-like_dom"/>
</dbReference>
<dbReference type="PROSITE" id="PS50206">
    <property type="entry name" value="RHODANESE_3"/>
    <property type="match status" value="1"/>
</dbReference>
<evidence type="ECO:0000256" key="1">
    <source>
        <dbReference type="ARBA" id="ARBA00022490"/>
    </source>
</evidence>
<organism evidence="4 5">
    <name type="scientific">Mergibacter septicus</name>
    <dbReference type="NCBI Taxonomy" id="221402"/>
    <lineage>
        <taxon>Bacteria</taxon>
        <taxon>Pseudomonadati</taxon>
        <taxon>Pseudomonadota</taxon>
        <taxon>Gammaproteobacteria</taxon>
        <taxon>Pasteurellales</taxon>
        <taxon>Pasteurellaceae</taxon>
        <taxon>Mergibacter</taxon>
    </lineage>
</organism>
<dbReference type="EMBL" id="CP022011">
    <property type="protein sequence ID" value="QDJ15495.1"/>
    <property type="molecule type" value="Genomic_DNA"/>
</dbReference>
<evidence type="ECO:0000256" key="3">
    <source>
        <dbReference type="HAMAP-Rule" id="MF_01009"/>
    </source>
</evidence>
<comment type="catalytic activity">
    <reaction evidence="3">
        <text>thiosulfate + [thioredoxin]-dithiol = [thioredoxin]-disulfide + hydrogen sulfide + sulfite + 2 H(+)</text>
        <dbReference type="Rhea" id="RHEA:83859"/>
        <dbReference type="Rhea" id="RHEA-COMP:10698"/>
        <dbReference type="Rhea" id="RHEA-COMP:10700"/>
        <dbReference type="ChEBI" id="CHEBI:15378"/>
        <dbReference type="ChEBI" id="CHEBI:17359"/>
        <dbReference type="ChEBI" id="CHEBI:29919"/>
        <dbReference type="ChEBI" id="CHEBI:29950"/>
        <dbReference type="ChEBI" id="CHEBI:33542"/>
        <dbReference type="ChEBI" id="CHEBI:50058"/>
    </reaction>
</comment>
<comment type="catalytic activity">
    <reaction evidence="3">
        <text>thiosulfate + hydrogen cyanide = thiocyanate + sulfite + 2 H(+)</text>
        <dbReference type="Rhea" id="RHEA:16881"/>
        <dbReference type="ChEBI" id="CHEBI:15378"/>
        <dbReference type="ChEBI" id="CHEBI:17359"/>
        <dbReference type="ChEBI" id="CHEBI:18022"/>
        <dbReference type="ChEBI" id="CHEBI:18407"/>
        <dbReference type="ChEBI" id="CHEBI:33542"/>
        <dbReference type="EC" id="2.8.1.1"/>
    </reaction>
</comment>
<gene>
    <name evidence="3" type="primary">glpE</name>
    <name evidence="4" type="ORF">CEP48_08720</name>
</gene>
<dbReference type="AlphaFoldDB" id="A0A8D4IUZ3"/>